<dbReference type="EMBL" id="BMMV01000035">
    <property type="protein sequence ID" value="GGK27610.1"/>
    <property type="molecule type" value="Genomic_DNA"/>
</dbReference>
<accession>A0ABQ2EWB0</accession>
<evidence type="ECO:0000259" key="1">
    <source>
        <dbReference type="SMART" id="SM00387"/>
    </source>
</evidence>
<dbReference type="Gene3D" id="3.30.565.10">
    <property type="entry name" value="Histidine kinase-like ATPase, C-terminal domain"/>
    <property type="match status" value="1"/>
</dbReference>
<organism evidence="2 3">
    <name type="scientific">Streptomyces camponoticapitis</name>
    <dbReference type="NCBI Taxonomy" id="1616125"/>
    <lineage>
        <taxon>Bacteria</taxon>
        <taxon>Bacillati</taxon>
        <taxon>Actinomycetota</taxon>
        <taxon>Actinomycetes</taxon>
        <taxon>Kitasatosporales</taxon>
        <taxon>Streptomycetaceae</taxon>
        <taxon>Streptomyces</taxon>
    </lineage>
</organism>
<protein>
    <submittedName>
        <fullName evidence="2">Anti-sigma regulatory factor</fullName>
    </submittedName>
</protein>
<proteinExistence type="predicted"/>
<evidence type="ECO:0000313" key="3">
    <source>
        <dbReference type="Proteomes" id="UP000660265"/>
    </source>
</evidence>
<dbReference type="SMART" id="SM00387">
    <property type="entry name" value="HATPase_c"/>
    <property type="match status" value="1"/>
</dbReference>
<name>A0ABQ2EWB0_9ACTN</name>
<evidence type="ECO:0000313" key="2">
    <source>
        <dbReference type="EMBL" id="GGK27610.1"/>
    </source>
</evidence>
<gene>
    <name evidence="2" type="primary">rsbT</name>
    <name evidence="2" type="ORF">GCM10011583_69520</name>
</gene>
<dbReference type="CDD" id="cd16934">
    <property type="entry name" value="HATPase_RsbT-like"/>
    <property type="match status" value="1"/>
</dbReference>
<sequence>MLAIAANDGVVRARQVARTLAQQCRLSLVEQTKLVTAASELARNTLVYGGGGTMTASLVDERGRRGVRLVFADQGPGIPDVDLALTDGWTSGSGMGLGLSGSKRLVDDFVLESAPGRGTTVTITKWGR</sequence>
<comment type="caution">
    <text evidence="2">The sequence shown here is derived from an EMBL/GenBank/DDBJ whole genome shotgun (WGS) entry which is preliminary data.</text>
</comment>
<keyword evidence="3" id="KW-1185">Reference proteome</keyword>
<dbReference type="InterPro" id="IPR036890">
    <property type="entry name" value="HATPase_C_sf"/>
</dbReference>
<dbReference type="InterPro" id="IPR003594">
    <property type="entry name" value="HATPase_dom"/>
</dbReference>
<dbReference type="Pfam" id="PF02518">
    <property type="entry name" value="HATPase_c"/>
    <property type="match status" value="1"/>
</dbReference>
<dbReference type="Proteomes" id="UP000660265">
    <property type="component" value="Unassembled WGS sequence"/>
</dbReference>
<reference evidence="3" key="1">
    <citation type="journal article" date="2019" name="Int. J. Syst. Evol. Microbiol.">
        <title>The Global Catalogue of Microorganisms (GCM) 10K type strain sequencing project: providing services to taxonomists for standard genome sequencing and annotation.</title>
        <authorList>
            <consortium name="The Broad Institute Genomics Platform"/>
            <consortium name="The Broad Institute Genome Sequencing Center for Infectious Disease"/>
            <person name="Wu L."/>
            <person name="Ma J."/>
        </authorList>
    </citation>
    <scope>NUCLEOTIDE SEQUENCE [LARGE SCALE GENOMIC DNA]</scope>
    <source>
        <strain evidence="3">CGMCC 4.7275</strain>
    </source>
</reference>
<dbReference type="SUPFAM" id="SSF55874">
    <property type="entry name" value="ATPase domain of HSP90 chaperone/DNA topoisomerase II/histidine kinase"/>
    <property type="match status" value="1"/>
</dbReference>
<feature type="domain" description="Histidine kinase/HSP90-like ATPase" evidence="1">
    <location>
        <begin position="29"/>
        <end position="128"/>
    </location>
</feature>